<dbReference type="PANTHER" id="PTHR45527">
    <property type="entry name" value="NONRIBOSOMAL PEPTIDE SYNTHETASE"/>
    <property type="match status" value="1"/>
</dbReference>
<protein>
    <submittedName>
        <fullName evidence="5">Amino acid adenylation domain-containing protein</fullName>
    </submittedName>
</protein>
<dbReference type="InterPro" id="IPR023213">
    <property type="entry name" value="CAT-like_dom_sf"/>
</dbReference>
<keyword evidence="2" id="KW-0596">Phosphopantetheine</keyword>
<evidence type="ECO:0000256" key="3">
    <source>
        <dbReference type="ARBA" id="ARBA00022553"/>
    </source>
</evidence>
<keyword evidence="6" id="KW-1185">Reference proteome</keyword>
<dbReference type="Gene3D" id="3.30.559.30">
    <property type="entry name" value="Nonribosomal peptide synthetase, condensation domain"/>
    <property type="match status" value="1"/>
</dbReference>
<dbReference type="InterPro" id="IPR045851">
    <property type="entry name" value="AMP-bd_C_sf"/>
</dbReference>
<dbReference type="InterPro" id="IPR029058">
    <property type="entry name" value="AB_hydrolase_fold"/>
</dbReference>
<dbReference type="Pfam" id="PF00550">
    <property type="entry name" value="PP-binding"/>
    <property type="match status" value="1"/>
</dbReference>
<dbReference type="InterPro" id="IPR020806">
    <property type="entry name" value="PKS_PP-bd"/>
</dbReference>
<dbReference type="SUPFAM" id="SSF56801">
    <property type="entry name" value="Acetyl-CoA synthetase-like"/>
    <property type="match status" value="1"/>
</dbReference>
<evidence type="ECO:0000259" key="4">
    <source>
        <dbReference type="PROSITE" id="PS50075"/>
    </source>
</evidence>
<dbReference type="Gene3D" id="3.40.50.1820">
    <property type="entry name" value="alpha/beta hydrolase"/>
    <property type="match status" value="1"/>
</dbReference>
<dbReference type="CDD" id="cd05930">
    <property type="entry name" value="A_NRPS"/>
    <property type="match status" value="1"/>
</dbReference>
<gene>
    <name evidence="5" type="ORF">GFB49_00380</name>
</gene>
<keyword evidence="3" id="KW-0597">Phosphoprotein</keyword>
<dbReference type="Proteomes" id="UP000444174">
    <property type="component" value="Unassembled WGS sequence"/>
</dbReference>
<dbReference type="PROSITE" id="PS00455">
    <property type="entry name" value="AMP_BINDING"/>
    <property type="match status" value="1"/>
</dbReference>
<dbReference type="SUPFAM" id="SSF53474">
    <property type="entry name" value="alpha/beta-Hydrolases"/>
    <property type="match status" value="1"/>
</dbReference>
<evidence type="ECO:0000313" key="5">
    <source>
        <dbReference type="EMBL" id="MQQ06900.1"/>
    </source>
</evidence>
<dbReference type="PANTHER" id="PTHR45527:SF1">
    <property type="entry name" value="FATTY ACID SYNTHASE"/>
    <property type="match status" value="1"/>
</dbReference>
<evidence type="ECO:0000256" key="2">
    <source>
        <dbReference type="ARBA" id="ARBA00022450"/>
    </source>
</evidence>
<dbReference type="InterPro" id="IPR000873">
    <property type="entry name" value="AMP-dep_synth/lig_dom"/>
</dbReference>
<dbReference type="SUPFAM" id="SSF52777">
    <property type="entry name" value="CoA-dependent acyltransferases"/>
    <property type="match status" value="2"/>
</dbReference>
<dbReference type="Gene3D" id="3.30.559.10">
    <property type="entry name" value="Chloramphenicol acetyltransferase-like domain"/>
    <property type="match status" value="1"/>
</dbReference>
<dbReference type="Gene3D" id="3.40.50.12780">
    <property type="entry name" value="N-terminal domain of ligase-like"/>
    <property type="match status" value="1"/>
</dbReference>
<feature type="domain" description="Carrier" evidence="4">
    <location>
        <begin position="985"/>
        <end position="1060"/>
    </location>
</feature>
<accession>A0A843Y6Y5</accession>
<comment type="caution">
    <text evidence="5">The sequence shown here is derived from an EMBL/GenBank/DDBJ whole genome shotgun (WGS) entry which is preliminary data.</text>
</comment>
<evidence type="ECO:0000256" key="1">
    <source>
        <dbReference type="ARBA" id="ARBA00001957"/>
    </source>
</evidence>
<dbReference type="GO" id="GO:0005737">
    <property type="term" value="C:cytoplasm"/>
    <property type="evidence" value="ECO:0007669"/>
    <property type="project" value="TreeGrafter"/>
</dbReference>
<dbReference type="NCBIfam" id="TIGR01733">
    <property type="entry name" value="AA-adenyl-dom"/>
    <property type="match status" value="1"/>
</dbReference>
<evidence type="ECO:0000313" key="6">
    <source>
        <dbReference type="Proteomes" id="UP000444174"/>
    </source>
</evidence>
<dbReference type="SMART" id="SM00823">
    <property type="entry name" value="PKS_PP"/>
    <property type="match status" value="1"/>
</dbReference>
<dbReference type="InterPro" id="IPR001242">
    <property type="entry name" value="Condensation_dom"/>
</dbReference>
<dbReference type="SUPFAM" id="SSF47336">
    <property type="entry name" value="ACP-like"/>
    <property type="match status" value="1"/>
</dbReference>
<dbReference type="PROSITE" id="PS00012">
    <property type="entry name" value="PHOSPHOPANTETHEINE"/>
    <property type="match status" value="1"/>
</dbReference>
<organism evidence="5 6">
    <name type="scientific">Tritonibacter litoralis</name>
    <dbReference type="NCBI Taxonomy" id="2662264"/>
    <lineage>
        <taxon>Bacteria</taxon>
        <taxon>Pseudomonadati</taxon>
        <taxon>Pseudomonadota</taxon>
        <taxon>Alphaproteobacteria</taxon>
        <taxon>Rhodobacterales</taxon>
        <taxon>Paracoccaceae</taxon>
        <taxon>Tritonibacter</taxon>
    </lineage>
</organism>
<sequence length="1351" mass="147225">MMEHLSPDSKSSVALTSMQTALLYESNGSERLRVNLEQMLLRFDAGFASQDKITAAWDAVVQRHDVLRTVIHWRSATTPVQRVLPSVAVTVAHQNWDDLSDAVIDDALDHILDQDRDRGFDLQSAPGWRLSSFTFGSGAGAILLSAHHALLDGRSMARILAEFLHHLETGRLPNHSGAATFCDVVAQITAETKSETSEAEAFFTSYLAEFENCGALTLQSDAGSDAEPVHRVHSQTATLSAQTTDDLRAVARQCNATLANLVQAAWGLVLARWEGRDNICIGSVRSGRFAVANSQDTVGCLINTLPLRMSFSLDKTLGTLAQALRTDTCRMHSFEQTSANDIRRAARLAGHETLFDTAVMFERGSLQSLVFDQYRGALRPTITLLEEGGLPLALAAYDGDALRLVLESDEGHVAPETAAHLYRHLCQILRSMAKASAKTRLSQLDMFQEDERAALYALSRPEQKIPDAPRDVMARFTQRVAAQPDAPAITDLSDNRNGSLSYQQLDHKANGLAQSLQDHGVRAGDTVAIALARSPDFVWAMLAVLKLNAAFVPVDPSYPKAHQDHMITDSQARVVIANPGYAVPNGTVLRVDPVAPMRAACPVAAPQNLNTTCAYVIYTSGSTGVPKGVAISRQSFAAHAEALVPALELTSQDRVLQFASLSFDVALEEVFPTLLSGAHLILRDDAMAQSPIAFQKTLVDQKITVANVPTAFWAVITDYLARCLDKGQGGLVSPTLRLMIVGGEQVRPNVLQKWLKVAPNVRWLNGYGPTEATITSTLFEVKAGNWDGDVPIGRATAHARVFVLAPDGSLAPMGAPGQLVLGGQAVAMGYVDRPEQTDEVFRSDLLVDEDATALRVYLSGDNARWGTDGQLRFLGRTDRQVKLRGFRIDLRHVERVLERLLPGDEVLVGVLNRNTPAARLVAWIKSAREFDADAVKHAVQEALPKHMQPDLVQIAAFPTTAGGKVDLKALPHPSAEVVEKSTFEEPRTEGERQVQTAMAAVLGCERLSVTDDFYDLGGHSLIAVELLGRIERDTGIQLGVVDLKQNPTCRGLARILETGSSAPKHIIPIQPKGNRPPLFGIHILGAREGYFEPLAEYLGDDQPIMGVSVGSLDENTPTGIEFTARRYCADLMEYYPEGPINLMAVSLGAYMAFEMAHQLRAAGREVGLLALFDATGPGGRDEYQGIRRVWAHMQRVRYLGWAYPAQVIRNRIHNIRNHFARKQIQDADANGTGGAPMTVFEFIASNELAVQAYTPKPLDVPITIFRAESHFFDTPASKASGLGWEPVARAGVTVLDAPGGHLSMLENPNAATLAVHFSEILEAQQRDQLERTRRHLFQGSQRVAKGRKAST</sequence>
<dbReference type="InterPro" id="IPR020845">
    <property type="entry name" value="AMP-binding_CS"/>
</dbReference>
<dbReference type="Gene3D" id="1.10.1200.10">
    <property type="entry name" value="ACP-like"/>
    <property type="match status" value="1"/>
</dbReference>
<dbReference type="EMBL" id="WIBF01000001">
    <property type="protein sequence ID" value="MQQ06900.1"/>
    <property type="molecule type" value="Genomic_DNA"/>
</dbReference>
<dbReference type="InterPro" id="IPR036736">
    <property type="entry name" value="ACP-like_sf"/>
</dbReference>
<dbReference type="Pfam" id="PF00501">
    <property type="entry name" value="AMP-binding"/>
    <property type="match status" value="1"/>
</dbReference>
<dbReference type="PROSITE" id="PS50075">
    <property type="entry name" value="CARRIER"/>
    <property type="match status" value="1"/>
</dbReference>
<dbReference type="Pfam" id="PF00975">
    <property type="entry name" value="Thioesterase"/>
    <property type="match status" value="1"/>
</dbReference>
<dbReference type="GO" id="GO:0043041">
    <property type="term" value="P:amino acid activation for nonribosomal peptide biosynthetic process"/>
    <property type="evidence" value="ECO:0007669"/>
    <property type="project" value="TreeGrafter"/>
</dbReference>
<dbReference type="GO" id="GO:0031177">
    <property type="term" value="F:phosphopantetheine binding"/>
    <property type="evidence" value="ECO:0007669"/>
    <property type="project" value="InterPro"/>
</dbReference>
<reference evidence="5 6" key="1">
    <citation type="submission" date="2019-10" db="EMBL/GenBank/DDBJ databases">
        <title>Epibacterium sp. nov., isolated from seawater.</title>
        <authorList>
            <person name="Zhang X."/>
            <person name="Li N."/>
        </authorList>
    </citation>
    <scope>NUCLEOTIDE SEQUENCE [LARGE SCALE GENOMIC DNA]</scope>
    <source>
        <strain evidence="5 6">SM1979</strain>
    </source>
</reference>
<dbReference type="Pfam" id="PF00668">
    <property type="entry name" value="Condensation"/>
    <property type="match status" value="1"/>
</dbReference>
<dbReference type="GO" id="GO:0044550">
    <property type="term" value="P:secondary metabolite biosynthetic process"/>
    <property type="evidence" value="ECO:0007669"/>
    <property type="project" value="TreeGrafter"/>
</dbReference>
<dbReference type="InterPro" id="IPR006162">
    <property type="entry name" value="Ppantetheine_attach_site"/>
</dbReference>
<dbReference type="InterPro" id="IPR010071">
    <property type="entry name" value="AA_adenyl_dom"/>
</dbReference>
<comment type="cofactor">
    <cofactor evidence="1">
        <name>pantetheine 4'-phosphate</name>
        <dbReference type="ChEBI" id="CHEBI:47942"/>
    </cofactor>
</comment>
<proteinExistence type="predicted"/>
<name>A0A843Y6Y5_9RHOB</name>
<dbReference type="InterPro" id="IPR009081">
    <property type="entry name" value="PP-bd_ACP"/>
</dbReference>
<dbReference type="InterPro" id="IPR001031">
    <property type="entry name" value="Thioesterase"/>
</dbReference>
<dbReference type="InterPro" id="IPR042099">
    <property type="entry name" value="ANL_N_sf"/>
</dbReference>
<dbReference type="Gene3D" id="3.30.300.30">
    <property type="match status" value="1"/>
</dbReference>
<dbReference type="GO" id="GO:0003824">
    <property type="term" value="F:catalytic activity"/>
    <property type="evidence" value="ECO:0007669"/>
    <property type="project" value="InterPro"/>
</dbReference>